<reference evidence="3 4" key="1">
    <citation type="submission" date="2018-11" db="EMBL/GenBank/DDBJ databases">
        <title>Gordonia insulae sp. nov., isolated from an island soil.</title>
        <authorList>
            <person name="Kim Y.S."/>
            <person name="Kim S.B."/>
        </authorList>
    </citation>
    <scope>NUCLEOTIDE SEQUENCE [LARGE SCALE GENOMIC DNA]</scope>
    <source>
        <strain evidence="3 4">MMS17-SY073</strain>
    </source>
</reference>
<dbReference type="EMBL" id="CP033972">
    <property type="protein sequence ID" value="AZG44031.1"/>
    <property type="molecule type" value="Genomic_DNA"/>
</dbReference>
<evidence type="ECO:0000256" key="1">
    <source>
        <dbReference type="SAM" id="MobiDB-lite"/>
    </source>
</evidence>
<dbReference type="RefSeq" id="WP_331852558.1">
    <property type="nucleotide sequence ID" value="NZ_CP033972.1"/>
</dbReference>
<accession>A0A3G8JFV4</accession>
<feature type="signal peptide" evidence="2">
    <location>
        <begin position="1"/>
        <end position="28"/>
    </location>
</feature>
<feature type="compositionally biased region" description="Polar residues" evidence="1">
    <location>
        <begin position="29"/>
        <end position="49"/>
    </location>
</feature>
<proteinExistence type="predicted"/>
<dbReference type="Pfam" id="PF12079">
    <property type="entry name" value="DUF3558"/>
    <property type="match status" value="1"/>
</dbReference>
<evidence type="ECO:0000313" key="4">
    <source>
        <dbReference type="Proteomes" id="UP000271469"/>
    </source>
</evidence>
<name>A0A3G8JFV4_9ACTN</name>
<feature type="chain" id="PRO_5039098654" description="DUF3558 domain-containing protein" evidence="2">
    <location>
        <begin position="29"/>
        <end position="209"/>
    </location>
</feature>
<dbReference type="InterPro" id="IPR024520">
    <property type="entry name" value="DUF3558"/>
</dbReference>
<dbReference type="PROSITE" id="PS51257">
    <property type="entry name" value="PROKAR_LIPOPROTEIN"/>
    <property type="match status" value="1"/>
</dbReference>
<sequence length="209" mass="22235">MAGMRPIACATIAIAGFLSCGCSNPIQGSPSAEGMSPSNTQEVRQTDAQGTPLPFHNTFSKRWNSANDGTSYEPCTVGADRLVSLGIDPDSARDAATVDGQTLRGCDWDYFPPKSEFLSIYQIVGNSESLDWYKVQNRIGSNWLPDEVINGRRVGVASDKSGGCLTYVQSGTAGVVTGSGYGLLPSLPEKEICGYALDLTRATIDKIPE</sequence>
<evidence type="ECO:0000313" key="3">
    <source>
        <dbReference type="EMBL" id="AZG44031.1"/>
    </source>
</evidence>
<evidence type="ECO:0008006" key="5">
    <source>
        <dbReference type="Google" id="ProtNLM"/>
    </source>
</evidence>
<dbReference type="AlphaFoldDB" id="A0A3G8JFV4"/>
<keyword evidence="4" id="KW-1185">Reference proteome</keyword>
<feature type="region of interest" description="Disordered" evidence="1">
    <location>
        <begin position="29"/>
        <end position="60"/>
    </location>
</feature>
<keyword evidence="2" id="KW-0732">Signal</keyword>
<organism evidence="3 4">
    <name type="scientific">Gordonia insulae</name>
    <dbReference type="NCBI Taxonomy" id="2420509"/>
    <lineage>
        <taxon>Bacteria</taxon>
        <taxon>Bacillati</taxon>
        <taxon>Actinomycetota</taxon>
        <taxon>Actinomycetes</taxon>
        <taxon>Mycobacteriales</taxon>
        <taxon>Gordoniaceae</taxon>
        <taxon>Gordonia</taxon>
    </lineage>
</organism>
<gene>
    <name evidence="3" type="ORF">D7316_00611</name>
</gene>
<dbReference type="Proteomes" id="UP000271469">
    <property type="component" value="Chromosome"/>
</dbReference>
<protein>
    <recommendedName>
        <fullName evidence="5">DUF3558 domain-containing protein</fullName>
    </recommendedName>
</protein>
<dbReference type="KEGG" id="gom:D7316_00611"/>
<evidence type="ECO:0000256" key="2">
    <source>
        <dbReference type="SAM" id="SignalP"/>
    </source>
</evidence>